<proteinExistence type="predicted"/>
<feature type="region of interest" description="Disordered" evidence="1">
    <location>
        <begin position="1"/>
        <end position="27"/>
    </location>
</feature>
<accession>A0ABQ9UUL6</accession>
<evidence type="ECO:0000313" key="2">
    <source>
        <dbReference type="EMBL" id="KAK2100789.1"/>
    </source>
</evidence>
<organism evidence="2 3">
    <name type="scientific">Saguinus oedipus</name>
    <name type="common">Cotton-top tamarin</name>
    <name type="synonym">Oedipomidas oedipus</name>
    <dbReference type="NCBI Taxonomy" id="9490"/>
    <lineage>
        <taxon>Eukaryota</taxon>
        <taxon>Metazoa</taxon>
        <taxon>Chordata</taxon>
        <taxon>Craniata</taxon>
        <taxon>Vertebrata</taxon>
        <taxon>Euteleostomi</taxon>
        <taxon>Mammalia</taxon>
        <taxon>Eutheria</taxon>
        <taxon>Euarchontoglires</taxon>
        <taxon>Primates</taxon>
        <taxon>Haplorrhini</taxon>
        <taxon>Platyrrhini</taxon>
        <taxon>Cebidae</taxon>
        <taxon>Callitrichinae</taxon>
        <taxon>Saguinus</taxon>
    </lineage>
</organism>
<protein>
    <submittedName>
        <fullName evidence="2">Uncharacterized protein</fullName>
    </submittedName>
</protein>
<evidence type="ECO:0000256" key="1">
    <source>
        <dbReference type="SAM" id="MobiDB-lite"/>
    </source>
</evidence>
<name>A0ABQ9UUL6_SAGOE</name>
<dbReference type="Proteomes" id="UP001266305">
    <property type="component" value="Unassembled WGS sequence"/>
</dbReference>
<dbReference type="EMBL" id="JASSZA010000010">
    <property type="protein sequence ID" value="KAK2100789.1"/>
    <property type="molecule type" value="Genomic_DNA"/>
</dbReference>
<reference evidence="2 3" key="1">
    <citation type="submission" date="2023-05" db="EMBL/GenBank/DDBJ databases">
        <title>B98-5 Cell Line De Novo Hybrid Assembly: An Optical Mapping Approach.</title>
        <authorList>
            <person name="Kananen K."/>
            <person name="Auerbach J.A."/>
            <person name="Kautto E."/>
            <person name="Blachly J.S."/>
        </authorList>
    </citation>
    <scope>NUCLEOTIDE SEQUENCE [LARGE SCALE GENOMIC DNA]</scope>
    <source>
        <strain evidence="2">B95-8</strain>
        <tissue evidence="2">Cell line</tissue>
    </source>
</reference>
<gene>
    <name evidence="2" type="ORF">P7K49_022137</name>
</gene>
<comment type="caution">
    <text evidence="2">The sequence shown here is derived from an EMBL/GenBank/DDBJ whole genome shotgun (WGS) entry which is preliminary data.</text>
</comment>
<evidence type="ECO:0000313" key="3">
    <source>
        <dbReference type="Proteomes" id="UP001266305"/>
    </source>
</evidence>
<sequence length="76" mass="8273">MVGTSRSAEYMKEAAEQTGLPGAQTSVSSQLSRNQQLTCSLLHLQHAHFILKLSPTQPLHLQMQILLADSKSSQGI</sequence>
<keyword evidence="3" id="KW-1185">Reference proteome</keyword>